<dbReference type="InterPro" id="IPR043502">
    <property type="entry name" value="DNA/RNA_pol_sf"/>
</dbReference>
<dbReference type="CDD" id="cd01647">
    <property type="entry name" value="RT_LTR"/>
    <property type="match status" value="1"/>
</dbReference>
<dbReference type="InterPro" id="IPR053134">
    <property type="entry name" value="RNA-dir_DNA_polymerase"/>
</dbReference>
<accession>A0A1A8A298</accession>
<dbReference type="Pfam" id="PF00078">
    <property type="entry name" value="RVT_1"/>
    <property type="match status" value="1"/>
</dbReference>
<proteinExistence type="inferred from homology"/>
<dbReference type="Gene3D" id="3.30.70.270">
    <property type="match status" value="1"/>
</dbReference>
<comment type="similarity">
    <text evidence="1">Belongs to the beta type-B retroviral polymerase family. HERV class-II K(HML-2) pol subfamily.</text>
</comment>
<gene>
    <name evidence="4" type="primary">BX539340.1</name>
</gene>
<dbReference type="GO" id="GO:0004523">
    <property type="term" value="F:RNA-DNA hybrid ribonuclease activity"/>
    <property type="evidence" value="ECO:0007669"/>
    <property type="project" value="UniProtKB-EC"/>
</dbReference>
<dbReference type="PANTHER" id="PTHR24559:SF435">
    <property type="entry name" value="RIBONUCLEASE H"/>
    <property type="match status" value="1"/>
</dbReference>
<dbReference type="InterPro" id="IPR000477">
    <property type="entry name" value="RT_dom"/>
</dbReference>
<dbReference type="AlphaFoldDB" id="A0A1A8A298"/>
<name>A0A1A8A298_NOTFU</name>
<evidence type="ECO:0000259" key="3">
    <source>
        <dbReference type="Pfam" id="PF00078"/>
    </source>
</evidence>
<organism evidence="4">
    <name type="scientific">Nothobranchius furzeri</name>
    <name type="common">Turquoise killifish</name>
    <dbReference type="NCBI Taxonomy" id="105023"/>
    <lineage>
        <taxon>Eukaryota</taxon>
        <taxon>Metazoa</taxon>
        <taxon>Chordata</taxon>
        <taxon>Craniata</taxon>
        <taxon>Vertebrata</taxon>
        <taxon>Euteleostomi</taxon>
        <taxon>Actinopterygii</taxon>
        <taxon>Neopterygii</taxon>
        <taxon>Teleostei</taxon>
        <taxon>Neoteleostei</taxon>
        <taxon>Acanthomorphata</taxon>
        <taxon>Ovalentaria</taxon>
        <taxon>Atherinomorphae</taxon>
        <taxon>Cyprinodontiformes</taxon>
        <taxon>Nothobranchiidae</taxon>
        <taxon>Nothobranchius</taxon>
    </lineage>
</organism>
<sequence>SQPVVPAHLQEFYDQSSAGLNDHEQLQLKCLLCDYGHVFSTGPADLGWTSLVPHDIITHPGAPVKQHPRRMAGEKQQHADQKIHDSLHGGLAQRSHSSWVSPIVMVRKKDGTYHLCIDYRALNDLTITDAYPLPHIQDTLETLSAAKWFSTLDLASGYWQVERTPRARHAAAFCTRTGLFEWNGMPFGKWEICLAYLDNIIVLARDVSEMLQQLGQVFNKVQ</sequence>
<dbReference type="EC" id="3.1.26.4" evidence="2"/>
<dbReference type="Gene3D" id="3.10.10.10">
    <property type="entry name" value="HIV Type 1 Reverse Transcriptase, subunit A, domain 1"/>
    <property type="match status" value="1"/>
</dbReference>
<dbReference type="EMBL" id="HADY01010772">
    <property type="protein sequence ID" value="SBP49257.1"/>
    <property type="molecule type" value="Transcribed_RNA"/>
</dbReference>
<dbReference type="SUPFAM" id="SSF56672">
    <property type="entry name" value="DNA/RNA polymerases"/>
    <property type="match status" value="1"/>
</dbReference>
<evidence type="ECO:0000313" key="4">
    <source>
        <dbReference type="EMBL" id="SBP49257.1"/>
    </source>
</evidence>
<reference evidence="4" key="1">
    <citation type="submission" date="2016-05" db="EMBL/GenBank/DDBJ databases">
        <authorList>
            <person name="Lavstsen T."/>
            <person name="Jespersen J.S."/>
        </authorList>
    </citation>
    <scope>NUCLEOTIDE SEQUENCE</scope>
    <source>
        <tissue evidence="4">Brain</tissue>
    </source>
</reference>
<reference evidence="4" key="2">
    <citation type="submission" date="2016-06" db="EMBL/GenBank/DDBJ databases">
        <title>The genome of a short-lived fish provides insights into sex chromosome evolution and the genetic control of aging.</title>
        <authorList>
            <person name="Reichwald K."/>
            <person name="Felder M."/>
            <person name="Petzold A."/>
            <person name="Koch P."/>
            <person name="Groth M."/>
            <person name="Platzer M."/>
        </authorList>
    </citation>
    <scope>NUCLEOTIDE SEQUENCE</scope>
    <source>
        <tissue evidence="4">Brain</tissue>
    </source>
</reference>
<evidence type="ECO:0000256" key="2">
    <source>
        <dbReference type="ARBA" id="ARBA00012180"/>
    </source>
</evidence>
<feature type="non-terminal residue" evidence="4">
    <location>
        <position position="1"/>
    </location>
</feature>
<evidence type="ECO:0000256" key="1">
    <source>
        <dbReference type="ARBA" id="ARBA00010879"/>
    </source>
</evidence>
<protein>
    <recommendedName>
        <fullName evidence="2">ribonuclease H</fullName>
        <ecNumber evidence="2">3.1.26.4</ecNumber>
    </recommendedName>
</protein>
<dbReference type="InterPro" id="IPR043128">
    <property type="entry name" value="Rev_trsase/Diguanyl_cyclase"/>
</dbReference>
<feature type="domain" description="Reverse transcriptase" evidence="3">
    <location>
        <begin position="106"/>
        <end position="188"/>
    </location>
</feature>
<dbReference type="PANTHER" id="PTHR24559">
    <property type="entry name" value="TRANSPOSON TY3-I GAG-POL POLYPROTEIN"/>
    <property type="match status" value="1"/>
</dbReference>